<keyword evidence="3" id="KW-1185">Reference proteome</keyword>
<proteinExistence type="predicted"/>
<comment type="caution">
    <text evidence="2">The sequence shown here is derived from an EMBL/GenBank/DDBJ whole genome shotgun (WGS) entry which is preliminary data.</text>
</comment>
<sequence length="244" mass="27581">MAAMKKLFNADMIGKLVEHPDQLDMHELIELSRSFFTLQAVLGGLGFAYGAFHSSMGLTSVGNFIMPLLGIYSTRDDNPDNYKCLRLCALYWVLGAIFSFFEAFLGFDLHKVIVGTLKTAMYGLQWLVLARLLDGLWRWLQVRYVGTVKFYLNVVVKNKKEVVQTQARERSRVAGKILGKIANRFVVTDDVFSEKLAGNLEKSMPKRLQDEVGVTATVAKQYQRGNFLVLLVSIEQRLVTGFRV</sequence>
<name>A0A812P3S5_9DINO</name>
<evidence type="ECO:0000313" key="2">
    <source>
        <dbReference type="EMBL" id="CAE7339267.1"/>
    </source>
</evidence>
<evidence type="ECO:0000256" key="1">
    <source>
        <dbReference type="SAM" id="Phobius"/>
    </source>
</evidence>
<gene>
    <name evidence="2" type="ORF">SNAT2548_LOCUS17754</name>
</gene>
<protein>
    <submittedName>
        <fullName evidence="2">Uncharacterized protein</fullName>
    </submittedName>
</protein>
<keyword evidence="1" id="KW-0812">Transmembrane</keyword>
<keyword evidence="1" id="KW-1133">Transmembrane helix</keyword>
<accession>A0A812P3S5</accession>
<dbReference type="AlphaFoldDB" id="A0A812P3S5"/>
<feature type="transmembrane region" description="Helical" evidence="1">
    <location>
        <begin position="87"/>
        <end position="107"/>
    </location>
</feature>
<reference evidence="2" key="1">
    <citation type="submission" date="2021-02" db="EMBL/GenBank/DDBJ databases">
        <authorList>
            <person name="Dougan E. K."/>
            <person name="Rhodes N."/>
            <person name="Thang M."/>
            <person name="Chan C."/>
        </authorList>
    </citation>
    <scope>NUCLEOTIDE SEQUENCE</scope>
</reference>
<dbReference type="Proteomes" id="UP000604046">
    <property type="component" value="Unassembled WGS sequence"/>
</dbReference>
<dbReference type="EMBL" id="CAJNDS010002122">
    <property type="protein sequence ID" value="CAE7339267.1"/>
    <property type="molecule type" value="Genomic_DNA"/>
</dbReference>
<keyword evidence="1" id="KW-0472">Membrane</keyword>
<feature type="transmembrane region" description="Helical" evidence="1">
    <location>
        <begin position="58"/>
        <end position="75"/>
    </location>
</feature>
<organism evidence="2 3">
    <name type="scientific">Symbiodinium natans</name>
    <dbReference type="NCBI Taxonomy" id="878477"/>
    <lineage>
        <taxon>Eukaryota</taxon>
        <taxon>Sar</taxon>
        <taxon>Alveolata</taxon>
        <taxon>Dinophyceae</taxon>
        <taxon>Suessiales</taxon>
        <taxon>Symbiodiniaceae</taxon>
        <taxon>Symbiodinium</taxon>
    </lineage>
</organism>
<evidence type="ECO:0000313" key="3">
    <source>
        <dbReference type="Proteomes" id="UP000604046"/>
    </source>
</evidence>
<dbReference type="OrthoDB" id="10409407at2759"/>